<dbReference type="RefSeq" id="WP_261694827.1">
    <property type="nucleotide sequence ID" value="NZ_CP104694.1"/>
</dbReference>
<keyword evidence="2" id="KW-1185">Reference proteome</keyword>
<name>A0ABY6BF12_9GAMM</name>
<dbReference type="Proteomes" id="UP001064632">
    <property type="component" value="Chromosome"/>
</dbReference>
<evidence type="ECO:0000313" key="2">
    <source>
        <dbReference type="Proteomes" id="UP001064632"/>
    </source>
</evidence>
<reference evidence="1" key="1">
    <citation type="submission" date="2022-09" db="EMBL/GenBank/DDBJ databases">
        <title>Tahibacter sp. nov., isolated from a fresh water.</title>
        <authorList>
            <person name="Baek J.H."/>
            <person name="Lee J.K."/>
            <person name="Kim J.M."/>
            <person name="Jeon C.O."/>
        </authorList>
    </citation>
    <scope>NUCLEOTIDE SEQUENCE</scope>
    <source>
        <strain evidence="1">W38</strain>
    </source>
</reference>
<protein>
    <submittedName>
        <fullName evidence="1">Uncharacterized protein</fullName>
    </submittedName>
</protein>
<gene>
    <name evidence="1" type="ORF">N4264_24525</name>
</gene>
<evidence type="ECO:0000313" key="1">
    <source>
        <dbReference type="EMBL" id="UXI67858.1"/>
    </source>
</evidence>
<proteinExistence type="predicted"/>
<sequence>MSTQIVRTIPILLSIARIHEGGNAGNGRYFFTFDPHPVQTGDTAAILDFQLSKETPKDLVIESLISSDALQQLGEPLIDADRRRVQVENRNTAPYLMQLALVVRDNLTGEVIVCDPQVVNTPPHVRAELAAQSQESRPSIRS</sequence>
<accession>A0ABY6BF12</accession>
<dbReference type="EMBL" id="CP104694">
    <property type="protein sequence ID" value="UXI67858.1"/>
    <property type="molecule type" value="Genomic_DNA"/>
</dbReference>
<organism evidence="1 2">
    <name type="scientific">Tahibacter amnicola</name>
    <dbReference type="NCBI Taxonomy" id="2976241"/>
    <lineage>
        <taxon>Bacteria</taxon>
        <taxon>Pseudomonadati</taxon>
        <taxon>Pseudomonadota</taxon>
        <taxon>Gammaproteobacteria</taxon>
        <taxon>Lysobacterales</taxon>
        <taxon>Rhodanobacteraceae</taxon>
        <taxon>Tahibacter</taxon>
    </lineage>
</organism>